<accession>A0AAQ3THW3</accession>
<reference evidence="1 2" key="1">
    <citation type="submission" date="2024-02" db="EMBL/GenBank/DDBJ databases">
        <title>High-quality chromosome-scale genome assembly of Pensacola bahiagrass (Paspalum notatum Flugge var. saurae).</title>
        <authorList>
            <person name="Vega J.M."/>
            <person name="Podio M."/>
            <person name="Orjuela J."/>
            <person name="Siena L.A."/>
            <person name="Pessino S.C."/>
            <person name="Combes M.C."/>
            <person name="Mariac C."/>
            <person name="Albertini E."/>
            <person name="Pupilli F."/>
            <person name="Ortiz J.P.A."/>
            <person name="Leblanc O."/>
        </authorList>
    </citation>
    <scope>NUCLEOTIDE SEQUENCE [LARGE SCALE GENOMIC DNA]</scope>
    <source>
        <strain evidence="1">R1</strain>
        <tissue evidence="1">Leaf</tissue>
    </source>
</reference>
<keyword evidence="2" id="KW-1185">Reference proteome</keyword>
<proteinExistence type="predicted"/>
<dbReference type="Proteomes" id="UP001341281">
    <property type="component" value="Chromosome 05"/>
</dbReference>
<evidence type="ECO:0000313" key="1">
    <source>
        <dbReference type="EMBL" id="WVZ73291.1"/>
    </source>
</evidence>
<organism evidence="1 2">
    <name type="scientific">Paspalum notatum var. saurae</name>
    <dbReference type="NCBI Taxonomy" id="547442"/>
    <lineage>
        <taxon>Eukaryota</taxon>
        <taxon>Viridiplantae</taxon>
        <taxon>Streptophyta</taxon>
        <taxon>Embryophyta</taxon>
        <taxon>Tracheophyta</taxon>
        <taxon>Spermatophyta</taxon>
        <taxon>Magnoliopsida</taxon>
        <taxon>Liliopsida</taxon>
        <taxon>Poales</taxon>
        <taxon>Poaceae</taxon>
        <taxon>PACMAD clade</taxon>
        <taxon>Panicoideae</taxon>
        <taxon>Andropogonodae</taxon>
        <taxon>Paspaleae</taxon>
        <taxon>Paspalinae</taxon>
        <taxon>Paspalum</taxon>
    </lineage>
</organism>
<dbReference type="AlphaFoldDB" id="A0AAQ3THW3"/>
<protein>
    <submittedName>
        <fullName evidence="1">Uncharacterized protein</fullName>
    </submittedName>
</protein>
<evidence type="ECO:0000313" key="2">
    <source>
        <dbReference type="Proteomes" id="UP001341281"/>
    </source>
</evidence>
<feature type="non-terminal residue" evidence="1">
    <location>
        <position position="109"/>
    </location>
</feature>
<gene>
    <name evidence="1" type="ORF">U9M48_021617</name>
</gene>
<dbReference type="EMBL" id="CP144749">
    <property type="protein sequence ID" value="WVZ73291.1"/>
    <property type="molecule type" value="Genomic_DNA"/>
</dbReference>
<name>A0AAQ3THW3_PASNO</name>
<sequence>ILLQFEGLEIHILALIWDCNPRVQGARLFSRLRIAKEYQYLRNMVTRTWDNSPTKARPARHCPHTPAVLAKKSYMSGFGFHSRCSNCNSRDLNQLRHAIRLKFQTGMPK</sequence>